<keyword evidence="3" id="KW-1185">Reference proteome</keyword>
<reference evidence="2" key="1">
    <citation type="journal article" date="2021" name="Nat. Commun.">
        <title>Genetic determinants of endophytism in the Arabidopsis root mycobiome.</title>
        <authorList>
            <person name="Mesny F."/>
            <person name="Miyauchi S."/>
            <person name="Thiergart T."/>
            <person name="Pickel B."/>
            <person name="Atanasova L."/>
            <person name="Karlsson M."/>
            <person name="Huettel B."/>
            <person name="Barry K.W."/>
            <person name="Haridas S."/>
            <person name="Chen C."/>
            <person name="Bauer D."/>
            <person name="Andreopoulos W."/>
            <person name="Pangilinan J."/>
            <person name="LaButti K."/>
            <person name="Riley R."/>
            <person name="Lipzen A."/>
            <person name="Clum A."/>
            <person name="Drula E."/>
            <person name="Henrissat B."/>
            <person name="Kohler A."/>
            <person name="Grigoriev I.V."/>
            <person name="Martin F.M."/>
            <person name="Hacquard S."/>
        </authorList>
    </citation>
    <scope>NUCLEOTIDE SEQUENCE</scope>
    <source>
        <strain evidence="2">MPI-SDFR-AT-0073</strain>
    </source>
</reference>
<dbReference type="GO" id="GO:0008374">
    <property type="term" value="F:O-acyltransferase activity"/>
    <property type="evidence" value="ECO:0007669"/>
    <property type="project" value="TreeGrafter"/>
</dbReference>
<accession>A0A9P8USX1</accession>
<organism evidence="2 3">
    <name type="scientific">Truncatella angustata</name>
    <dbReference type="NCBI Taxonomy" id="152316"/>
    <lineage>
        <taxon>Eukaryota</taxon>
        <taxon>Fungi</taxon>
        <taxon>Dikarya</taxon>
        <taxon>Ascomycota</taxon>
        <taxon>Pezizomycotina</taxon>
        <taxon>Sordariomycetes</taxon>
        <taxon>Xylariomycetidae</taxon>
        <taxon>Amphisphaeriales</taxon>
        <taxon>Sporocadaceae</taxon>
        <taxon>Truncatella</taxon>
    </lineage>
</organism>
<dbReference type="InterPro" id="IPR051159">
    <property type="entry name" value="Hexapeptide_acetyltransf"/>
</dbReference>
<comment type="caution">
    <text evidence="2">The sequence shown here is derived from an EMBL/GenBank/DDBJ whole genome shotgun (WGS) entry which is preliminary data.</text>
</comment>
<name>A0A9P8USX1_9PEZI</name>
<dbReference type="Gene3D" id="2.160.10.10">
    <property type="entry name" value="Hexapeptide repeat proteins"/>
    <property type="match status" value="1"/>
</dbReference>
<evidence type="ECO:0008006" key="4">
    <source>
        <dbReference type="Google" id="ProtNLM"/>
    </source>
</evidence>
<sequence length="207" mass="22395">MAIPADPKTPNDAEASRHATSVNPNRIGFDSQKFDFAQARERCAGAMLRFNFQPADIDPVDQITLWLDVVDPARTRHPIATGGSVEPIPRPPRDIRTYDQALLSAATGCDVPRGWNPVIPNIQPPLVLEYGLRVRIHPSAFLNYGCKILDTPVSCITIGANCMLGPGVSLNGARHALPATTDGHRGTYGGPITIEDDVWISGHCIIL</sequence>
<evidence type="ECO:0000313" key="2">
    <source>
        <dbReference type="EMBL" id="KAH6658510.1"/>
    </source>
</evidence>
<feature type="region of interest" description="Disordered" evidence="1">
    <location>
        <begin position="1"/>
        <end position="24"/>
    </location>
</feature>
<evidence type="ECO:0000256" key="1">
    <source>
        <dbReference type="SAM" id="MobiDB-lite"/>
    </source>
</evidence>
<dbReference type="AlphaFoldDB" id="A0A9P8USX1"/>
<proteinExistence type="predicted"/>
<dbReference type="InterPro" id="IPR011004">
    <property type="entry name" value="Trimer_LpxA-like_sf"/>
</dbReference>
<protein>
    <recommendedName>
        <fullName evidence="4">Mannose-1-phosphate guanylyltransferase</fullName>
    </recommendedName>
</protein>
<dbReference type="PANTHER" id="PTHR23416">
    <property type="entry name" value="SIALIC ACID SYNTHASE-RELATED"/>
    <property type="match status" value="1"/>
</dbReference>
<dbReference type="Proteomes" id="UP000758603">
    <property type="component" value="Unassembled WGS sequence"/>
</dbReference>
<dbReference type="GeneID" id="70135874"/>
<dbReference type="RefSeq" id="XP_045962744.1">
    <property type="nucleotide sequence ID" value="XM_046106983.1"/>
</dbReference>
<gene>
    <name evidence="2" type="ORF">BKA67DRAFT_656700</name>
</gene>
<dbReference type="OrthoDB" id="25818at2759"/>
<dbReference type="SUPFAM" id="SSF51161">
    <property type="entry name" value="Trimeric LpxA-like enzymes"/>
    <property type="match status" value="1"/>
</dbReference>
<dbReference type="PANTHER" id="PTHR23416:SF54">
    <property type="entry name" value="ACETYLTRANSFERASE, CYSE_LACA_LPXA_NODL FAMILY (AFU_ORTHOLOGUE AFUA_2G08430)-RELATED"/>
    <property type="match status" value="1"/>
</dbReference>
<dbReference type="EMBL" id="JAGPXC010000002">
    <property type="protein sequence ID" value="KAH6658510.1"/>
    <property type="molecule type" value="Genomic_DNA"/>
</dbReference>
<evidence type="ECO:0000313" key="3">
    <source>
        <dbReference type="Proteomes" id="UP000758603"/>
    </source>
</evidence>